<reference evidence="3" key="1">
    <citation type="journal article" date="2020" name="J Insects Food Feed">
        <title>The yellow mealworm (Tenebrio molitor) genome: a resource for the emerging insects as food and feed industry.</title>
        <authorList>
            <person name="Eriksson T."/>
            <person name="Andere A."/>
            <person name="Kelstrup H."/>
            <person name="Emery V."/>
            <person name="Picard C."/>
        </authorList>
    </citation>
    <scope>NUCLEOTIDE SEQUENCE</scope>
    <source>
        <strain evidence="3">Stoneville</strain>
        <tissue evidence="3">Whole head</tissue>
    </source>
</reference>
<dbReference type="Proteomes" id="UP000719412">
    <property type="component" value="Unassembled WGS sequence"/>
</dbReference>
<gene>
    <name evidence="3" type="ORF">GEV33_012040</name>
</gene>
<dbReference type="Pfam" id="PF14529">
    <property type="entry name" value="Exo_endo_phos_2"/>
    <property type="match status" value="1"/>
</dbReference>
<proteinExistence type="predicted"/>
<organism evidence="3 4">
    <name type="scientific">Tenebrio molitor</name>
    <name type="common">Yellow mealworm beetle</name>
    <dbReference type="NCBI Taxonomy" id="7067"/>
    <lineage>
        <taxon>Eukaryota</taxon>
        <taxon>Metazoa</taxon>
        <taxon>Ecdysozoa</taxon>
        <taxon>Arthropoda</taxon>
        <taxon>Hexapoda</taxon>
        <taxon>Insecta</taxon>
        <taxon>Pterygota</taxon>
        <taxon>Neoptera</taxon>
        <taxon>Endopterygota</taxon>
        <taxon>Coleoptera</taxon>
        <taxon>Polyphaga</taxon>
        <taxon>Cucujiformia</taxon>
        <taxon>Tenebrionidae</taxon>
        <taxon>Tenebrio</taxon>
    </lineage>
</organism>
<keyword evidence="4" id="KW-1185">Reference proteome</keyword>
<feature type="domain" description="Endonuclease/exonuclease/phosphatase" evidence="2">
    <location>
        <begin position="195"/>
        <end position="300"/>
    </location>
</feature>
<accession>A0A8J6HAI4</accession>
<dbReference type="InterPro" id="IPR005135">
    <property type="entry name" value="Endo/exonuclease/phosphatase"/>
</dbReference>
<feature type="coiled-coil region" evidence="1">
    <location>
        <begin position="382"/>
        <end position="439"/>
    </location>
</feature>
<reference evidence="3" key="2">
    <citation type="submission" date="2021-08" db="EMBL/GenBank/DDBJ databases">
        <authorList>
            <person name="Eriksson T."/>
        </authorList>
    </citation>
    <scope>NUCLEOTIDE SEQUENCE</scope>
    <source>
        <strain evidence="3">Stoneville</strain>
        <tissue evidence="3">Whole head</tissue>
    </source>
</reference>
<dbReference type="InterPro" id="IPR036691">
    <property type="entry name" value="Endo/exonu/phosph_ase_sf"/>
</dbReference>
<protein>
    <recommendedName>
        <fullName evidence="2">Endonuclease/exonuclease/phosphatase domain-containing protein</fullName>
    </recommendedName>
</protein>
<dbReference type="SUPFAM" id="SSF56219">
    <property type="entry name" value="DNase I-like"/>
    <property type="match status" value="1"/>
</dbReference>
<dbReference type="PANTHER" id="PTHR33273:SF4">
    <property type="entry name" value="ENDONUCLEASE_EXONUCLEASE_PHOSPHATASE DOMAIN-CONTAINING PROTEIN"/>
    <property type="match status" value="1"/>
</dbReference>
<feature type="coiled-coil region" evidence="1">
    <location>
        <begin position="2"/>
        <end position="36"/>
    </location>
</feature>
<evidence type="ECO:0000313" key="4">
    <source>
        <dbReference type="Proteomes" id="UP000719412"/>
    </source>
</evidence>
<evidence type="ECO:0000259" key="2">
    <source>
        <dbReference type="Pfam" id="PF14529"/>
    </source>
</evidence>
<dbReference type="GO" id="GO:0003824">
    <property type="term" value="F:catalytic activity"/>
    <property type="evidence" value="ECO:0007669"/>
    <property type="project" value="InterPro"/>
</dbReference>
<dbReference type="AlphaFoldDB" id="A0A8J6HAI4"/>
<dbReference type="PANTHER" id="PTHR33273">
    <property type="entry name" value="DOMAIN-CONTAINING PROTEIN, PUTATIVE-RELATED"/>
    <property type="match status" value="1"/>
</dbReference>
<dbReference type="Gene3D" id="3.60.10.10">
    <property type="entry name" value="Endonuclease/exonuclease/phosphatase"/>
    <property type="match status" value="1"/>
</dbReference>
<sequence length="550" mass="63140">MSETVNDKQREMEKENAELKALISDLKSEIKTLKENTAADEDGQGVKKIKNDIDRATTNEEIMKVALKDWPKNIYKVTAVVEGSPLASQELEDDIALITIGEEEINMDKGLYKAIKDRYPGIEKNREEELTCISQVTTMETSEGVETINKRYIYRVHIKEAKDNEVLNAMKKIKEAAKNRQRKIIAWPKPTGIDTSKEFVQDIEELLENNGKKKCIVAGDFNSKSKNWGSPRTDKRGEIVEEMIAAKQMVIANVGEEPTFVRGSQVSHLDITLHSEELAGKLKDWKVMDKETMSDHKYIIYKADTSKKNETRTTGKKKWVINDRNMKDLGANIQMTYWKYGKAIDTAEQLETIITEASDKTFTRGGGKGRRFQANYWWNEEIAQKRKACQALQRKIIRENKKYYKTRQGETLNKIQELKQEQNDNRKELRKAILASKKKKWKEITQELENDIWGKAYQIVTGKMKLRSKGELDTEEQIKIAKDLFPETAAIRWEAKEIETEEIPSLNAKELEAAAETMKRRKAPGPDQIPNEVVKAVVKEIPEEHGKSQG</sequence>
<keyword evidence="1" id="KW-0175">Coiled coil</keyword>
<name>A0A8J6HAI4_TENMO</name>
<evidence type="ECO:0000313" key="3">
    <source>
        <dbReference type="EMBL" id="KAH0810751.1"/>
    </source>
</evidence>
<evidence type="ECO:0000256" key="1">
    <source>
        <dbReference type="SAM" id="Coils"/>
    </source>
</evidence>
<comment type="caution">
    <text evidence="3">The sequence shown here is derived from an EMBL/GenBank/DDBJ whole genome shotgun (WGS) entry which is preliminary data.</text>
</comment>
<dbReference type="EMBL" id="JABDTM020027284">
    <property type="protein sequence ID" value="KAH0810751.1"/>
    <property type="molecule type" value="Genomic_DNA"/>
</dbReference>